<dbReference type="AlphaFoldDB" id="A0ABD3FEJ6"/>
<protein>
    <submittedName>
        <fullName evidence="2">Uncharacterized protein</fullName>
    </submittedName>
</protein>
<sequence>MRWWKTWNSIICRFIVFKSRHLQKLCTTSTNTLGLCLRLKLFDRNINAIARCGAALGGFAPTSLHAYCLWTITLLNGCKARRPPGRPRKLQVLDRAPDSNALPSSFYAVENLIATLTKSPSRFLNWSVVKEFAIDGEAQNMQGTITSWANRNGIYAWTIEFAGREPEVVPMQELAQIIAYTHATGGTFTH</sequence>
<keyword evidence="1" id="KW-0732">Signal</keyword>
<accession>A0ABD3FEJ6</accession>
<evidence type="ECO:0000313" key="2">
    <source>
        <dbReference type="EMBL" id="KAL3663924.1"/>
    </source>
</evidence>
<feature type="chain" id="PRO_5044751663" evidence="1">
    <location>
        <begin position="20"/>
        <end position="190"/>
    </location>
</feature>
<feature type="signal peptide" evidence="1">
    <location>
        <begin position="1"/>
        <end position="19"/>
    </location>
</feature>
<organism evidence="2 3">
    <name type="scientific">Phytophthora oleae</name>
    <dbReference type="NCBI Taxonomy" id="2107226"/>
    <lineage>
        <taxon>Eukaryota</taxon>
        <taxon>Sar</taxon>
        <taxon>Stramenopiles</taxon>
        <taxon>Oomycota</taxon>
        <taxon>Peronosporomycetes</taxon>
        <taxon>Peronosporales</taxon>
        <taxon>Peronosporaceae</taxon>
        <taxon>Phytophthora</taxon>
    </lineage>
</organism>
<evidence type="ECO:0000256" key="1">
    <source>
        <dbReference type="SAM" id="SignalP"/>
    </source>
</evidence>
<keyword evidence="3" id="KW-1185">Reference proteome</keyword>
<proteinExistence type="predicted"/>
<comment type="caution">
    <text evidence="2">The sequence shown here is derived from an EMBL/GenBank/DDBJ whole genome shotgun (WGS) entry which is preliminary data.</text>
</comment>
<reference evidence="2 3" key="1">
    <citation type="submission" date="2024-09" db="EMBL/GenBank/DDBJ databases">
        <title>Genome sequencing and assembly of Phytophthora oleae, isolate VK10A, causative agent of rot of olive drupes.</title>
        <authorList>
            <person name="Conti Taguali S."/>
            <person name="Riolo M."/>
            <person name="La Spada F."/>
            <person name="Cacciola S.O."/>
            <person name="Dionisio G."/>
        </authorList>
    </citation>
    <scope>NUCLEOTIDE SEQUENCE [LARGE SCALE GENOMIC DNA]</scope>
    <source>
        <strain evidence="2 3">VK10A</strain>
    </source>
</reference>
<name>A0ABD3FEJ6_9STRA</name>
<gene>
    <name evidence="2" type="ORF">V7S43_010813</name>
</gene>
<dbReference type="EMBL" id="JBIMZQ010000025">
    <property type="protein sequence ID" value="KAL3663924.1"/>
    <property type="molecule type" value="Genomic_DNA"/>
</dbReference>
<dbReference type="Proteomes" id="UP001632037">
    <property type="component" value="Unassembled WGS sequence"/>
</dbReference>
<evidence type="ECO:0000313" key="3">
    <source>
        <dbReference type="Proteomes" id="UP001632037"/>
    </source>
</evidence>